<dbReference type="PROSITE" id="PS50089">
    <property type="entry name" value="ZF_RING_2"/>
    <property type="match status" value="1"/>
</dbReference>
<dbReference type="InterPro" id="IPR008974">
    <property type="entry name" value="TRAF-like"/>
</dbReference>
<keyword evidence="5 7" id="KW-0863">Zinc-finger</keyword>
<dbReference type="Proteomes" id="UP000676336">
    <property type="component" value="Unassembled WGS sequence"/>
</dbReference>
<feature type="coiled-coil region" evidence="8">
    <location>
        <begin position="212"/>
        <end position="246"/>
    </location>
</feature>
<feature type="domain" description="TRAF-type" evidence="11">
    <location>
        <begin position="109"/>
        <end position="164"/>
    </location>
</feature>
<evidence type="ECO:0000256" key="6">
    <source>
        <dbReference type="ARBA" id="ARBA00022833"/>
    </source>
</evidence>
<dbReference type="EMBL" id="CAJOBI010000676">
    <property type="protein sequence ID" value="CAF3838812.1"/>
    <property type="molecule type" value="Genomic_DNA"/>
</dbReference>
<dbReference type="PANTHER" id="PTHR10131">
    <property type="entry name" value="TNF RECEPTOR ASSOCIATED FACTOR"/>
    <property type="match status" value="1"/>
</dbReference>
<dbReference type="InterPro" id="IPR012227">
    <property type="entry name" value="TNF_rcpt-assoc_TRAF_met"/>
</dbReference>
<dbReference type="InterPro" id="IPR002083">
    <property type="entry name" value="MATH/TRAF_dom"/>
</dbReference>
<reference evidence="12" key="1">
    <citation type="submission" date="2021-02" db="EMBL/GenBank/DDBJ databases">
        <authorList>
            <person name="Nowell W R."/>
        </authorList>
    </citation>
    <scope>NUCLEOTIDE SEQUENCE</scope>
</reference>
<dbReference type="PROSITE" id="PS00518">
    <property type="entry name" value="ZF_RING_1"/>
    <property type="match status" value="1"/>
</dbReference>
<keyword evidence="3 7" id="KW-0479">Metal-binding</keyword>
<dbReference type="PIRSF" id="PIRSF015614">
    <property type="entry name" value="TRAF"/>
    <property type="match status" value="1"/>
</dbReference>
<evidence type="ECO:0000259" key="11">
    <source>
        <dbReference type="PROSITE" id="PS50145"/>
    </source>
</evidence>
<dbReference type="Proteomes" id="UP000663834">
    <property type="component" value="Unassembled WGS sequence"/>
</dbReference>
<evidence type="ECO:0000259" key="10">
    <source>
        <dbReference type="PROSITE" id="PS50144"/>
    </source>
</evidence>
<dbReference type="PANTHER" id="PTHR10131:SF94">
    <property type="entry name" value="TNF RECEPTOR-ASSOCIATED FACTOR 4"/>
    <property type="match status" value="1"/>
</dbReference>
<dbReference type="Gene3D" id="3.30.40.10">
    <property type="entry name" value="Zinc/RING finger domain, C3HC4 (zinc finger)"/>
    <property type="match status" value="2"/>
</dbReference>
<dbReference type="InterPro" id="IPR049342">
    <property type="entry name" value="TRAF1-6_MATH_dom"/>
</dbReference>
<name>A0A816F321_9BILA</name>
<evidence type="ECO:0000313" key="14">
    <source>
        <dbReference type="EMBL" id="CAF3838812.1"/>
    </source>
</evidence>
<gene>
    <name evidence="12" type="ORF">KQP761_LOCUS30535</name>
    <name evidence="13" type="ORF">MBJ925_LOCUS33357</name>
    <name evidence="14" type="ORF">SMN809_LOCUS3315</name>
</gene>
<accession>A0A816F321</accession>
<evidence type="ECO:0000256" key="3">
    <source>
        <dbReference type="ARBA" id="ARBA00022723"/>
    </source>
</evidence>
<comment type="subcellular location">
    <subcellularLocation>
        <location evidence="1">Cytoplasm</location>
    </subcellularLocation>
</comment>
<dbReference type="CDD" id="cd00270">
    <property type="entry name" value="MATH_TRAF_C"/>
    <property type="match status" value="1"/>
</dbReference>
<keyword evidence="2" id="KW-0963">Cytoplasm</keyword>
<evidence type="ECO:0000256" key="8">
    <source>
        <dbReference type="SAM" id="Coils"/>
    </source>
</evidence>
<dbReference type="AlphaFoldDB" id="A0A816F321"/>
<dbReference type="EMBL" id="CAJNRE010018333">
    <property type="protein sequence ID" value="CAF2163789.1"/>
    <property type="molecule type" value="Genomic_DNA"/>
</dbReference>
<evidence type="ECO:0000256" key="1">
    <source>
        <dbReference type="ARBA" id="ARBA00004496"/>
    </source>
</evidence>
<protein>
    <recommendedName>
        <fullName evidence="16">TNF receptor-associated factor</fullName>
    </recommendedName>
</protein>
<keyword evidence="4" id="KW-0677">Repeat</keyword>
<evidence type="ECO:0000313" key="12">
    <source>
        <dbReference type="EMBL" id="CAF1653904.1"/>
    </source>
</evidence>
<evidence type="ECO:0000313" key="15">
    <source>
        <dbReference type="Proteomes" id="UP000663834"/>
    </source>
</evidence>
<organism evidence="12 15">
    <name type="scientific">Rotaria magnacalcarata</name>
    <dbReference type="NCBI Taxonomy" id="392030"/>
    <lineage>
        <taxon>Eukaryota</taxon>
        <taxon>Metazoa</taxon>
        <taxon>Spiralia</taxon>
        <taxon>Gnathifera</taxon>
        <taxon>Rotifera</taxon>
        <taxon>Eurotatoria</taxon>
        <taxon>Bdelloidea</taxon>
        <taxon>Philodinida</taxon>
        <taxon>Philodinidae</taxon>
        <taxon>Rotaria</taxon>
    </lineage>
</organism>
<dbReference type="EMBL" id="CAJNOW010016992">
    <property type="protein sequence ID" value="CAF1653904.1"/>
    <property type="molecule type" value="Genomic_DNA"/>
</dbReference>
<dbReference type="InterPro" id="IPR017907">
    <property type="entry name" value="Znf_RING_CS"/>
</dbReference>
<dbReference type="Pfam" id="PF00097">
    <property type="entry name" value="zf-C3HC4"/>
    <property type="match status" value="1"/>
</dbReference>
<sequence>MSMIVGLHFHSIPLEMQQNFLCSACHSLLIEPKVITCGHRYCSLCLKKIIENDPLTMCIVDKCGQTITNDEVYTDFGIENDLKRLTDVTCPNKSNGCAWLGNYITYKEHLQVCTFQRIQCEFCAIHFTNRLSYEQHYQLCPKVLISCPLKKYGCDTQIRRESLEDHVVSSSVEHLKILAEMFSSVQNQSMPIYSQPLSIHSFPTSISENGIIQSLKNELIQQNQIMEQLRLEEKSLQSKLLKRERDLTRVSIELQLLKGELCQLRKEFEVSKSSVHNDGTYLWRIDNIQQLFRNAKNSSQPLFIVSPSFYTSKYGYRLSLKLYLNGDKTTQDKYLSLYVTMMRGEYDSLLDWPFKYPITLCLYDRSAQKDHVVHTITPDLDSESFKQPKMDANKSGGIPEFCPLWRIFNKEFGYVQQDTMYIKAFVDFNIYPAKIWPQWTKLQSQGLPNNVEHMKLKELLDIKK</sequence>
<dbReference type="SUPFAM" id="SSF49599">
    <property type="entry name" value="TRAF domain-like"/>
    <property type="match status" value="3"/>
</dbReference>
<proteinExistence type="predicted"/>
<dbReference type="Proteomes" id="UP000663824">
    <property type="component" value="Unassembled WGS sequence"/>
</dbReference>
<keyword evidence="6 7" id="KW-0862">Zinc</keyword>
<dbReference type="GO" id="GO:0005737">
    <property type="term" value="C:cytoplasm"/>
    <property type="evidence" value="ECO:0007669"/>
    <property type="project" value="UniProtKB-SubCell"/>
</dbReference>
<dbReference type="OrthoDB" id="6499288at2759"/>
<dbReference type="Pfam" id="PF21355">
    <property type="entry name" value="TRAF-mep_MATH"/>
    <property type="match status" value="1"/>
</dbReference>
<dbReference type="GO" id="GO:0043122">
    <property type="term" value="P:regulation of canonical NF-kappaB signal transduction"/>
    <property type="evidence" value="ECO:0007669"/>
    <property type="project" value="TreeGrafter"/>
</dbReference>
<evidence type="ECO:0000256" key="4">
    <source>
        <dbReference type="ARBA" id="ARBA00022737"/>
    </source>
</evidence>
<dbReference type="Gene3D" id="2.60.210.10">
    <property type="entry name" value="Apoptosis, Tumor Necrosis Factor Receptor Associated Protein 2, Chain A"/>
    <property type="match status" value="1"/>
</dbReference>
<dbReference type="PROSITE" id="PS50145">
    <property type="entry name" value="ZF_TRAF"/>
    <property type="match status" value="1"/>
</dbReference>
<dbReference type="GO" id="GO:0042981">
    <property type="term" value="P:regulation of apoptotic process"/>
    <property type="evidence" value="ECO:0007669"/>
    <property type="project" value="InterPro"/>
</dbReference>
<evidence type="ECO:0000313" key="13">
    <source>
        <dbReference type="EMBL" id="CAF2163789.1"/>
    </source>
</evidence>
<evidence type="ECO:0000256" key="5">
    <source>
        <dbReference type="ARBA" id="ARBA00022771"/>
    </source>
</evidence>
<dbReference type="SUPFAM" id="SSF57850">
    <property type="entry name" value="RING/U-box"/>
    <property type="match status" value="1"/>
</dbReference>
<feature type="domain" description="RING-type" evidence="9">
    <location>
        <begin position="22"/>
        <end position="62"/>
    </location>
</feature>
<feature type="zinc finger region" description="TRAF-type" evidence="7">
    <location>
        <begin position="109"/>
        <end position="164"/>
    </location>
</feature>
<evidence type="ECO:0000256" key="7">
    <source>
        <dbReference type="PROSITE-ProRule" id="PRU00207"/>
    </source>
</evidence>
<dbReference type="InterPro" id="IPR001841">
    <property type="entry name" value="Znf_RING"/>
</dbReference>
<dbReference type="PROSITE" id="PS50144">
    <property type="entry name" value="MATH"/>
    <property type="match status" value="1"/>
</dbReference>
<keyword evidence="8" id="KW-0175">Coiled coil</keyword>
<dbReference type="InterPro" id="IPR018957">
    <property type="entry name" value="Znf_C3HC4_RING-type"/>
</dbReference>
<dbReference type="InterPro" id="IPR013083">
    <property type="entry name" value="Znf_RING/FYVE/PHD"/>
</dbReference>
<dbReference type="GO" id="GO:0008270">
    <property type="term" value="F:zinc ion binding"/>
    <property type="evidence" value="ECO:0007669"/>
    <property type="project" value="UniProtKB-KW"/>
</dbReference>
<comment type="caution">
    <text evidence="12">The sequence shown here is derived from an EMBL/GenBank/DDBJ whole genome shotgun (WGS) entry which is preliminary data.</text>
</comment>
<evidence type="ECO:0000256" key="2">
    <source>
        <dbReference type="ARBA" id="ARBA00022490"/>
    </source>
</evidence>
<evidence type="ECO:0008006" key="16">
    <source>
        <dbReference type="Google" id="ProtNLM"/>
    </source>
</evidence>
<feature type="domain" description="MATH" evidence="10">
    <location>
        <begin position="278"/>
        <end position="426"/>
    </location>
</feature>
<evidence type="ECO:0000259" key="9">
    <source>
        <dbReference type="PROSITE" id="PS50089"/>
    </source>
</evidence>
<dbReference type="InterPro" id="IPR001293">
    <property type="entry name" value="Znf_TRAF"/>
</dbReference>
<dbReference type="Pfam" id="PF02176">
    <property type="entry name" value="zf-TRAF"/>
    <property type="match status" value="1"/>
</dbReference>
<dbReference type="GO" id="GO:0007165">
    <property type="term" value="P:signal transduction"/>
    <property type="evidence" value="ECO:0007669"/>
    <property type="project" value="InterPro"/>
</dbReference>